<evidence type="ECO:0000313" key="7">
    <source>
        <dbReference type="EMBL" id="KAH6599051.1"/>
    </source>
</evidence>
<organism evidence="7 8">
    <name type="scientific">Batrachochytrium salamandrivorans</name>
    <dbReference type="NCBI Taxonomy" id="1357716"/>
    <lineage>
        <taxon>Eukaryota</taxon>
        <taxon>Fungi</taxon>
        <taxon>Fungi incertae sedis</taxon>
        <taxon>Chytridiomycota</taxon>
        <taxon>Chytridiomycota incertae sedis</taxon>
        <taxon>Chytridiomycetes</taxon>
        <taxon>Rhizophydiales</taxon>
        <taxon>Rhizophydiales incertae sedis</taxon>
        <taxon>Batrachochytrium</taxon>
    </lineage>
</organism>
<dbReference type="PANTHER" id="PTHR45916">
    <property type="entry name" value="STRUCTURAL MAINTENANCE OF CHROMOSOMES PROTEIN 5"/>
    <property type="match status" value="1"/>
</dbReference>
<feature type="coiled-coil region" evidence="4">
    <location>
        <begin position="267"/>
        <end position="350"/>
    </location>
</feature>
<feature type="region of interest" description="Disordered" evidence="5">
    <location>
        <begin position="357"/>
        <end position="383"/>
    </location>
</feature>
<dbReference type="PANTHER" id="PTHR45916:SF1">
    <property type="entry name" value="STRUCTURAL MAINTENANCE OF CHROMOSOMES PROTEIN 5"/>
    <property type="match status" value="1"/>
</dbReference>
<evidence type="ECO:0000256" key="1">
    <source>
        <dbReference type="ARBA" id="ARBA00010171"/>
    </source>
</evidence>
<reference evidence="7 8" key="1">
    <citation type="submission" date="2021-02" db="EMBL/GenBank/DDBJ databases">
        <title>Variation within the Batrachochytrium salamandrivorans European outbreak.</title>
        <authorList>
            <person name="Kelly M."/>
            <person name="Pasmans F."/>
            <person name="Shea T.P."/>
            <person name="Munoz J.F."/>
            <person name="Carranza S."/>
            <person name="Cuomo C.A."/>
            <person name="Martel A."/>
        </authorList>
    </citation>
    <scope>NUCLEOTIDE SEQUENCE [LARGE SCALE GENOMIC DNA]</scope>
    <source>
        <strain evidence="7 8">AMFP18/2</strain>
    </source>
</reference>
<evidence type="ECO:0000256" key="2">
    <source>
        <dbReference type="ARBA" id="ARBA00018687"/>
    </source>
</evidence>
<gene>
    <name evidence="7" type="ORF">BASA50_003260</name>
</gene>
<comment type="similarity">
    <text evidence="1">Belongs to the SMC family. SMC5 subfamily.</text>
</comment>
<feature type="coiled-coil region" evidence="4">
    <location>
        <begin position="186"/>
        <end position="213"/>
    </location>
</feature>
<evidence type="ECO:0000313" key="8">
    <source>
        <dbReference type="Proteomes" id="UP001648503"/>
    </source>
</evidence>
<dbReference type="InterPro" id="IPR003395">
    <property type="entry name" value="RecF/RecN/SMC_N"/>
</dbReference>
<dbReference type="EMBL" id="JAFCIX010000079">
    <property type="protein sequence ID" value="KAH6599051.1"/>
    <property type="molecule type" value="Genomic_DNA"/>
</dbReference>
<accession>A0ABQ8FM07</accession>
<proteinExistence type="inferred from homology"/>
<name>A0ABQ8FM07_9FUNG</name>
<dbReference type="Gene3D" id="3.40.50.300">
    <property type="entry name" value="P-loop containing nucleotide triphosphate hydrolases"/>
    <property type="match status" value="2"/>
</dbReference>
<dbReference type="Pfam" id="PF02463">
    <property type="entry name" value="SMC_N"/>
    <property type="match status" value="1"/>
</dbReference>
<dbReference type="Proteomes" id="UP001648503">
    <property type="component" value="Unassembled WGS sequence"/>
</dbReference>
<feature type="coiled-coil region" evidence="4">
    <location>
        <begin position="769"/>
        <end position="817"/>
    </location>
</feature>
<keyword evidence="3 4" id="KW-0175">Coiled coil</keyword>
<dbReference type="SUPFAM" id="SSF52540">
    <property type="entry name" value="P-loop containing nucleoside triphosphate hydrolases"/>
    <property type="match status" value="1"/>
</dbReference>
<sequence length="1078" mass="122838">MYPLHSNGAIVRIKLKDFLTYSAVELYPGPYLNMVVGPNGTGKSTVVCAIALGLGGRPEVLGRAREIQDFVKHGENKAMVEIELKVAEGRLVITRTFERGSNHSTWKINGHTAKEKDVKAEIEALAIQVDNLCQFLAQERVSGFAQLGPSELLRETERAAGGSQMVEWHNYLIEQRDKEVTQAAKLRESLADLEVLQKRNQQIEHDVQRIKERDMINKEIRMLNVRLAKLDFTCRQADYRIAKDAKQRLQEECVALAHREQPLRAEQERLRRKVADLEKTVQDHKTGYSHEAGRCRTLVEEAEAKSDEIETILNDAQHAKSERLKQKREMERLEATIASICQSLDEQRQKLAEYGITPGDRHGQFVEPPLSGSNDGDTSDSPANLLSRLHQQVTSCSRRISENADRMQHNSHRKDEVAREAAQIRHQQQQKTTELSQLDQVRHRKLAALKRGDRDAYDATMWLQEHSHLFEKHVFEPICMEVNLKDIRYASIMESLIKPGHNTTFVTQCQKDYKRFCEEVITQRKWRVNVVYFDRTLASWTPEHPRHVIMDLGFDGYALDFIDGPEPILSALCQMAFLHTNPVALGKLPNMVAAEKMLQVFIADNDIYSVKRAYGHSSTRAKRVVNPRYLDLSVDVELKTRLEREHEEIMSQLFAIQEVSKELESESSKIREIDLQLRDEKAGLHQQRVKLNTIKQEYTKQATLLQTRQDALAAARANAESTNRPDSNAIDARLMTVCEERARLAIRLSAVYEASTDIFLQRTKATLVKMQATARIEDLEVEIMTGNEQGAESVRALELAKQDLQNAKTLCRTALNRHNAEVEKLSAAEAEELDGHEETLTSDDIAGKMGALVTRAEIISRLDPSVLDHYEARLKEIEKLSESIHEREEALALLSTTMQETKDRWTLSLQNIVQRISEKFSDSFETLGCAGEVLVVQNDDYSKWGIEIRVKFRDNEPLQVLTATRQSGGERSVSTMLYLIALQHLSMSPFRVVDEINQGMDPRNERNVHKLIVQAACRKDDTGDLHAMVPSQYFLITPKLLHDLEYHRNMTVLCIYNGAWQPKSLDLAAYIAKRSASQ</sequence>
<evidence type="ECO:0000259" key="6">
    <source>
        <dbReference type="Pfam" id="PF02463"/>
    </source>
</evidence>
<evidence type="ECO:0000256" key="3">
    <source>
        <dbReference type="ARBA" id="ARBA00023054"/>
    </source>
</evidence>
<comment type="caution">
    <text evidence="7">The sequence shown here is derived from an EMBL/GenBank/DDBJ whole genome shotgun (WGS) entry which is preliminary data.</text>
</comment>
<feature type="domain" description="RecF/RecN/SMC N-terminal" evidence="6">
    <location>
        <begin position="10"/>
        <end position="1014"/>
    </location>
</feature>
<evidence type="ECO:0000256" key="4">
    <source>
        <dbReference type="SAM" id="Coils"/>
    </source>
</evidence>
<evidence type="ECO:0000256" key="5">
    <source>
        <dbReference type="SAM" id="MobiDB-lite"/>
    </source>
</evidence>
<dbReference type="InterPro" id="IPR027417">
    <property type="entry name" value="P-loop_NTPase"/>
</dbReference>
<keyword evidence="8" id="KW-1185">Reference proteome</keyword>
<protein>
    <recommendedName>
        <fullName evidence="2">Structural maintenance of chromosomes protein 5</fullName>
    </recommendedName>
</protein>
<feature type="compositionally biased region" description="Polar residues" evidence="5">
    <location>
        <begin position="371"/>
        <end position="383"/>
    </location>
</feature>